<evidence type="ECO:0000313" key="4">
    <source>
        <dbReference type="EMBL" id="RIW32041.1"/>
    </source>
</evidence>
<sequence>MKKLTFILLFLAGSISLALLFSSLAQNGSKQVRTYYGEMQEKQQKEYVGNFTENERTTKDITLLEDSGDDEGVAVQASQRVTELLDGLDGFKSNANPVFSKRNLILLITAIFLIIVLIVGFFVRKKRKKKSWDHSELENDHAKQDLDRSICGISNNIKGSAEEDIRKLIQNWQANLSQTNKKKKEETIREWFERINGPVKIIPIYEKVRYGEDSFTKEEYGLIKKELS</sequence>
<keyword evidence="3" id="KW-0732">Signal</keyword>
<gene>
    <name evidence="4" type="ORF">D3H55_14300</name>
</gene>
<evidence type="ECO:0000313" key="5">
    <source>
        <dbReference type="Proteomes" id="UP000265801"/>
    </source>
</evidence>
<evidence type="ECO:0008006" key="6">
    <source>
        <dbReference type="Google" id="ProtNLM"/>
    </source>
</evidence>
<feature type="coiled-coil region" evidence="1">
    <location>
        <begin position="162"/>
        <end position="189"/>
    </location>
</feature>
<dbReference type="AlphaFoldDB" id="A0A3A1QWP2"/>
<evidence type="ECO:0000256" key="3">
    <source>
        <dbReference type="SAM" id="SignalP"/>
    </source>
</evidence>
<dbReference type="EMBL" id="QXIR01000019">
    <property type="protein sequence ID" value="RIW32041.1"/>
    <property type="molecule type" value="Genomic_DNA"/>
</dbReference>
<dbReference type="Proteomes" id="UP000265801">
    <property type="component" value="Unassembled WGS sequence"/>
</dbReference>
<organism evidence="4 5">
    <name type="scientific">Bacillus salacetis</name>
    <dbReference type="NCBI Taxonomy" id="2315464"/>
    <lineage>
        <taxon>Bacteria</taxon>
        <taxon>Bacillati</taxon>
        <taxon>Bacillota</taxon>
        <taxon>Bacilli</taxon>
        <taxon>Bacillales</taxon>
        <taxon>Bacillaceae</taxon>
        <taxon>Bacillus</taxon>
    </lineage>
</organism>
<feature type="transmembrane region" description="Helical" evidence="2">
    <location>
        <begin position="104"/>
        <end position="123"/>
    </location>
</feature>
<proteinExistence type="predicted"/>
<evidence type="ECO:0000256" key="2">
    <source>
        <dbReference type="SAM" id="Phobius"/>
    </source>
</evidence>
<feature type="chain" id="PRO_5038947547" description="DUF4129 domain-containing protein" evidence="3">
    <location>
        <begin position="26"/>
        <end position="228"/>
    </location>
</feature>
<name>A0A3A1QWP2_9BACI</name>
<protein>
    <recommendedName>
        <fullName evidence="6">DUF4129 domain-containing protein</fullName>
    </recommendedName>
</protein>
<keyword evidence="5" id="KW-1185">Reference proteome</keyword>
<evidence type="ECO:0000256" key="1">
    <source>
        <dbReference type="SAM" id="Coils"/>
    </source>
</evidence>
<reference evidence="4 5" key="1">
    <citation type="submission" date="2018-09" db="EMBL/GenBank/DDBJ databases">
        <title>Bacillus saliacetes sp. nov., isolated from Thai shrimp paste (Ka-pi).</title>
        <authorList>
            <person name="Daroonpunt R."/>
            <person name="Tanasupawat S."/>
            <person name="Yiamsombut S."/>
        </authorList>
    </citation>
    <scope>NUCLEOTIDE SEQUENCE [LARGE SCALE GENOMIC DNA]</scope>
    <source>
        <strain evidence="4 5">SKP7-4</strain>
    </source>
</reference>
<dbReference type="OrthoDB" id="2837083at2"/>
<feature type="signal peptide" evidence="3">
    <location>
        <begin position="1"/>
        <end position="25"/>
    </location>
</feature>
<keyword evidence="2" id="KW-0812">Transmembrane</keyword>
<keyword evidence="2" id="KW-0472">Membrane</keyword>
<keyword evidence="1" id="KW-0175">Coiled coil</keyword>
<keyword evidence="2" id="KW-1133">Transmembrane helix</keyword>
<comment type="caution">
    <text evidence="4">The sequence shown here is derived from an EMBL/GenBank/DDBJ whole genome shotgun (WGS) entry which is preliminary data.</text>
</comment>
<accession>A0A3A1QWP2</accession>